<gene>
    <name evidence="2" type="ORF">TDIB3V08_LOCUS5660</name>
</gene>
<feature type="region of interest" description="Disordered" evidence="1">
    <location>
        <begin position="64"/>
        <end position="83"/>
    </location>
</feature>
<dbReference type="EMBL" id="OA566766">
    <property type="protein sequence ID" value="CAD7199410.1"/>
    <property type="molecule type" value="Genomic_DNA"/>
</dbReference>
<reference evidence="2" key="1">
    <citation type="submission" date="2020-11" db="EMBL/GenBank/DDBJ databases">
        <authorList>
            <person name="Tran Van P."/>
        </authorList>
    </citation>
    <scope>NUCLEOTIDE SEQUENCE</scope>
</reference>
<feature type="compositionally biased region" description="Gly residues" evidence="1">
    <location>
        <begin position="118"/>
        <end position="132"/>
    </location>
</feature>
<name>A0A7R8VN14_TIMDO</name>
<feature type="region of interest" description="Disordered" evidence="1">
    <location>
        <begin position="106"/>
        <end position="280"/>
    </location>
</feature>
<evidence type="ECO:0000313" key="2">
    <source>
        <dbReference type="EMBL" id="CAD7199410.1"/>
    </source>
</evidence>
<proteinExistence type="predicted"/>
<dbReference type="AlphaFoldDB" id="A0A7R8VN14"/>
<feature type="compositionally biased region" description="Polar residues" evidence="1">
    <location>
        <begin position="208"/>
        <end position="222"/>
    </location>
</feature>
<organism evidence="2">
    <name type="scientific">Timema douglasi</name>
    <name type="common">Walking stick</name>
    <dbReference type="NCBI Taxonomy" id="61478"/>
    <lineage>
        <taxon>Eukaryota</taxon>
        <taxon>Metazoa</taxon>
        <taxon>Ecdysozoa</taxon>
        <taxon>Arthropoda</taxon>
        <taxon>Hexapoda</taxon>
        <taxon>Insecta</taxon>
        <taxon>Pterygota</taxon>
        <taxon>Neoptera</taxon>
        <taxon>Polyneoptera</taxon>
        <taxon>Phasmatodea</taxon>
        <taxon>Timematodea</taxon>
        <taxon>Timematoidea</taxon>
        <taxon>Timematidae</taxon>
        <taxon>Timema</taxon>
    </lineage>
</organism>
<feature type="compositionally biased region" description="Polar residues" evidence="1">
    <location>
        <begin position="160"/>
        <end position="173"/>
    </location>
</feature>
<accession>A0A7R8VN14</accession>
<sequence>MPDLLATNALWRLRALSHERKAPPPSLILPVFNLQESTTSIPTPSTLHTDASLLDLILSKLNSSTPTGKKPVRTKASRGVLEDDSSRQLRDLLSRSIKMAVHQGYQSLPPGSQEILQAGGGGSPETQEGGGLRLQRPRAFTTAVAVRQEPSREEELTIPVPSTEQEFTVQGLSREQELTIPEPSREQEFTVQGLSREQELTVPEPTIQGPSREQEPTIQGPSREQEPTVQGPPREQEPTVQGPPREQEPTVQGPPRKQKSDNPDLKPISSSAVSSVIGTRGQEFDTTMRPYLVLIAVITAISAMNWPVKQCPMYMRADSKQRCIDNRYCQEEDQDCCRYSKLYVCHKPDPDPPKHKLRLPQETKGDFT</sequence>
<protein>
    <submittedName>
        <fullName evidence="2">Uncharacterized protein</fullName>
    </submittedName>
</protein>
<feature type="compositionally biased region" description="Polar residues" evidence="1">
    <location>
        <begin position="268"/>
        <end position="277"/>
    </location>
</feature>
<evidence type="ECO:0000256" key="1">
    <source>
        <dbReference type="SAM" id="MobiDB-lite"/>
    </source>
</evidence>